<dbReference type="PANTHER" id="PTHR48098:SF3">
    <property type="entry name" value="IRON(III) ENTEROBACTIN ESTERASE"/>
    <property type="match status" value="1"/>
</dbReference>
<reference evidence="1 2" key="1">
    <citation type="submission" date="2016-10" db="EMBL/GenBank/DDBJ databases">
        <authorList>
            <person name="de Groot N.N."/>
        </authorList>
    </citation>
    <scope>NUCLEOTIDE SEQUENCE [LARGE SCALE GENOMIC DNA]</scope>
    <source>
        <strain evidence="1 2">DSM 25294</strain>
    </source>
</reference>
<dbReference type="InterPro" id="IPR050583">
    <property type="entry name" value="Mycobacterial_A85_antigen"/>
</dbReference>
<dbReference type="InterPro" id="IPR000801">
    <property type="entry name" value="Esterase-like"/>
</dbReference>
<dbReference type="InterPro" id="IPR029058">
    <property type="entry name" value="AB_hydrolase_fold"/>
</dbReference>
<name>A0A1G9NAQ9_9RHOB</name>
<protein>
    <submittedName>
        <fullName evidence="1">Enterochelin esterase</fullName>
    </submittedName>
</protein>
<dbReference type="EMBL" id="FNEK01000120">
    <property type="protein sequence ID" value="SDL83519.1"/>
    <property type="molecule type" value="Genomic_DNA"/>
</dbReference>
<dbReference type="SUPFAM" id="SSF53474">
    <property type="entry name" value="alpha/beta-Hydrolases"/>
    <property type="match status" value="1"/>
</dbReference>
<evidence type="ECO:0000313" key="2">
    <source>
        <dbReference type="Proteomes" id="UP000199382"/>
    </source>
</evidence>
<evidence type="ECO:0000313" key="1">
    <source>
        <dbReference type="EMBL" id="SDL83519.1"/>
    </source>
</evidence>
<dbReference type="STRING" id="571298.SAMN04488026_11205"/>
<dbReference type="Pfam" id="PF00756">
    <property type="entry name" value="Esterase"/>
    <property type="match status" value="1"/>
</dbReference>
<dbReference type="OrthoDB" id="9775130at2"/>
<sequence length="434" mass="48352">MTGPPNSPTSALCATARPLTSNAWSHEATRLKPNQQVVNTVNVQPNMEDARRHDNGAGQVHPHLRDFLAAEDRSSPAVDRFLSGLSSPLVEPGALTFLWRGEAHAVEILRWINAGVNRQRFQRLPESDLWFLRLPVADGGRFEYKLNVVRAHGDAWVLDPANPHRAGDPFGENSVAMTHGYARPEWSLERGAPRGRMEEITVDSDVFGRSRTERVYLPNAYDNGRDFPLVVIHDGGDYDEYADLTTSLDNLIEAGDIPPLVAVLIQADDRMSEYPNGRRHSRYVVGELLPAVTNRYSISTRAQDRVLLGASLGAVASLATAFRFRGVFGGLILKSGSFVLDPDKLRRRSNPVFHRVAHLVEVVRRAPAPEATRAFVSTGELEGLATENKALAKLLAEQGIDVLFQSSWDGHHWHNWRDQLRNALMWVLPVQPRE</sequence>
<dbReference type="Proteomes" id="UP000199382">
    <property type="component" value="Unassembled WGS sequence"/>
</dbReference>
<dbReference type="InterPro" id="IPR013783">
    <property type="entry name" value="Ig-like_fold"/>
</dbReference>
<accession>A0A1G9NAQ9</accession>
<organism evidence="1 2">
    <name type="scientific">Aliiruegeria lutimaris</name>
    <dbReference type="NCBI Taxonomy" id="571298"/>
    <lineage>
        <taxon>Bacteria</taxon>
        <taxon>Pseudomonadati</taxon>
        <taxon>Pseudomonadota</taxon>
        <taxon>Alphaproteobacteria</taxon>
        <taxon>Rhodobacterales</taxon>
        <taxon>Roseobacteraceae</taxon>
        <taxon>Aliiruegeria</taxon>
    </lineage>
</organism>
<dbReference type="PANTHER" id="PTHR48098">
    <property type="entry name" value="ENTEROCHELIN ESTERASE-RELATED"/>
    <property type="match status" value="1"/>
</dbReference>
<dbReference type="InterPro" id="IPR014756">
    <property type="entry name" value="Ig_E-set"/>
</dbReference>
<dbReference type="SUPFAM" id="SSF81296">
    <property type="entry name" value="E set domains"/>
    <property type="match status" value="1"/>
</dbReference>
<keyword evidence="2" id="KW-1185">Reference proteome</keyword>
<dbReference type="Gene3D" id="2.60.40.10">
    <property type="entry name" value="Immunoglobulins"/>
    <property type="match status" value="1"/>
</dbReference>
<dbReference type="Gene3D" id="3.40.50.1820">
    <property type="entry name" value="alpha/beta hydrolase"/>
    <property type="match status" value="1"/>
</dbReference>
<proteinExistence type="predicted"/>
<gene>
    <name evidence="1" type="ORF">SAMN04488026_11205</name>
</gene>
<dbReference type="AlphaFoldDB" id="A0A1G9NAQ9"/>